<dbReference type="InterPro" id="IPR040371">
    <property type="entry name" value="RMC1"/>
</dbReference>
<dbReference type="Pfam" id="PF21029">
    <property type="entry name" value="RMC1_N"/>
    <property type="match status" value="1"/>
</dbReference>
<name>A0A226EYR3_FOLCA</name>
<dbReference type="GO" id="GO:0035658">
    <property type="term" value="C:Mon1-Ccz1 complex"/>
    <property type="evidence" value="ECO:0007669"/>
    <property type="project" value="InterPro"/>
</dbReference>
<dbReference type="Proteomes" id="UP000198287">
    <property type="component" value="Unassembled WGS sequence"/>
</dbReference>
<dbReference type="GO" id="GO:0005765">
    <property type="term" value="C:lysosomal membrane"/>
    <property type="evidence" value="ECO:0007669"/>
    <property type="project" value="TreeGrafter"/>
</dbReference>
<dbReference type="PANTHER" id="PTHR12897">
    <property type="entry name" value="COLON CANCER-ASSOCIATED PROTEIN MIC1"/>
    <property type="match status" value="1"/>
</dbReference>
<organism evidence="3 4">
    <name type="scientific">Folsomia candida</name>
    <name type="common">Springtail</name>
    <dbReference type="NCBI Taxonomy" id="158441"/>
    <lineage>
        <taxon>Eukaryota</taxon>
        <taxon>Metazoa</taxon>
        <taxon>Ecdysozoa</taxon>
        <taxon>Arthropoda</taxon>
        <taxon>Hexapoda</taxon>
        <taxon>Collembola</taxon>
        <taxon>Entomobryomorpha</taxon>
        <taxon>Isotomoidea</taxon>
        <taxon>Isotomidae</taxon>
        <taxon>Proisotominae</taxon>
        <taxon>Folsomia</taxon>
    </lineage>
</organism>
<evidence type="ECO:0000313" key="4">
    <source>
        <dbReference type="Proteomes" id="UP000198287"/>
    </source>
</evidence>
<accession>A0A226EYR3</accession>
<dbReference type="STRING" id="158441.A0A226EYR3"/>
<sequence>MMENSAEELAFAEENLYLNLCSDPIRFEPGSKVTIIFYDDANQQVFAVRSGGATGVVVKGHKDNLKCSFRMEDKGPVLSIKFSPDLKILSVQRSAHSVEFMNFVYSSENLPEYSQSCKNKNATILGFIWIAFNEILFITKLGLELFQVYPEKRMLKFLKNVSINVDWFLHSPESNILVISSTGGLIQPFQLKPGNIYKFPKLDVDQATSSQATPERASERDVSIASLYNQTAVLILRHKPKSSTCSGAEIDVYVLNREKTTPKSHVLKLDTSGRFAINVIDNLIIVHHQASRSSMIFDVRLSGGFDGYATYHQTLVVPMPIKPFQLKLPMSTTTPLGEKSEIDCELYSVNWVVFQPNVIIDAKLGCLWYLQLKLDSIKNLMHDKIRLVEFFLQRSNGKKYILKLLQSTIMAEECVPDLTLISGMFDKLNENYKSFLDVEMQNQMSLPVHGKSERLASKGIVLVDQQDLYTHIFSNFANCSNVTDQFVVIILTEYIRSLSQFQIPVQHYIYELILHAMVRQKAFYQLHQFLQYHVVSDSKPLACLLLSLEGVYPAAYQLALDMLRRLSTANDLIVEILINKQKIIPAMRFVQSCERTDHISARKFLDAAMKTKDKSVFYAVFKFFEERNIRVRGTPVFEANEMCDLYVQHFQSVFGKSSACSNFFADGAPQ</sequence>
<dbReference type="EMBL" id="LNIX01000001">
    <property type="protein sequence ID" value="OXA62745.1"/>
    <property type="molecule type" value="Genomic_DNA"/>
</dbReference>
<keyword evidence="4" id="KW-1185">Reference proteome</keyword>
<dbReference type="PANTHER" id="PTHR12897:SF4">
    <property type="entry name" value="REGULATOR OF MON1-CCZ1 COMPLEX"/>
    <property type="match status" value="1"/>
</dbReference>
<dbReference type="GO" id="GO:0031902">
    <property type="term" value="C:late endosome membrane"/>
    <property type="evidence" value="ECO:0007669"/>
    <property type="project" value="TreeGrafter"/>
</dbReference>
<evidence type="ECO:0000259" key="1">
    <source>
        <dbReference type="Pfam" id="PF07035"/>
    </source>
</evidence>
<reference evidence="3 4" key="1">
    <citation type="submission" date="2015-12" db="EMBL/GenBank/DDBJ databases">
        <title>The genome of Folsomia candida.</title>
        <authorList>
            <person name="Faddeeva A."/>
            <person name="Derks M.F."/>
            <person name="Anvar Y."/>
            <person name="Smit S."/>
            <person name="Van Straalen N."/>
            <person name="Roelofs D."/>
        </authorList>
    </citation>
    <scope>NUCLEOTIDE SEQUENCE [LARGE SCALE GENOMIC DNA]</scope>
    <source>
        <strain evidence="3 4">VU population</strain>
        <tissue evidence="3">Whole body</tissue>
    </source>
</reference>
<proteinExistence type="predicted"/>
<evidence type="ECO:0000313" key="3">
    <source>
        <dbReference type="EMBL" id="OXA62745.1"/>
    </source>
</evidence>
<dbReference type="InterPro" id="IPR049040">
    <property type="entry name" value="RMC1_N"/>
</dbReference>
<feature type="domain" description="Regulator of MON1-CCZ1 complex N-terminal" evidence="2">
    <location>
        <begin position="36"/>
        <end position="155"/>
    </location>
</feature>
<feature type="domain" description="Mic1" evidence="1">
    <location>
        <begin position="394"/>
        <end position="638"/>
    </location>
</feature>
<dbReference type="AlphaFoldDB" id="A0A226EYR3"/>
<dbReference type="OMA" id="VWVHNRE"/>
<dbReference type="InterPro" id="IPR009755">
    <property type="entry name" value="RMC1_C"/>
</dbReference>
<gene>
    <name evidence="3" type="ORF">Fcan01_02952</name>
</gene>
<dbReference type="Pfam" id="PF07035">
    <property type="entry name" value="RMC1_C"/>
    <property type="match status" value="1"/>
</dbReference>
<evidence type="ECO:0000259" key="2">
    <source>
        <dbReference type="Pfam" id="PF21029"/>
    </source>
</evidence>
<protein>
    <submittedName>
        <fullName evidence="3">Uncharacterized protein</fullName>
    </submittedName>
</protein>
<dbReference type="OrthoDB" id="26384at2759"/>
<comment type="caution">
    <text evidence="3">The sequence shown here is derived from an EMBL/GenBank/DDBJ whole genome shotgun (WGS) entry which is preliminary data.</text>
</comment>
<dbReference type="GO" id="GO:0010506">
    <property type="term" value="P:regulation of autophagy"/>
    <property type="evidence" value="ECO:0007669"/>
    <property type="project" value="InterPro"/>
</dbReference>